<feature type="non-terminal residue" evidence="1">
    <location>
        <position position="73"/>
    </location>
</feature>
<protein>
    <submittedName>
        <fullName evidence="1">Uncharacterized protein</fullName>
    </submittedName>
</protein>
<comment type="caution">
    <text evidence="1">The sequence shown here is derived from an EMBL/GenBank/DDBJ whole genome shotgun (WGS) entry which is preliminary data.</text>
</comment>
<reference evidence="1 2" key="1">
    <citation type="journal article" date="2021" name="Nat. Plants">
        <title>The Taxus genome provides insights into paclitaxel biosynthesis.</title>
        <authorList>
            <person name="Xiong X."/>
            <person name="Gou J."/>
            <person name="Liao Q."/>
            <person name="Li Y."/>
            <person name="Zhou Q."/>
            <person name="Bi G."/>
            <person name="Li C."/>
            <person name="Du R."/>
            <person name="Wang X."/>
            <person name="Sun T."/>
            <person name="Guo L."/>
            <person name="Liang H."/>
            <person name="Lu P."/>
            <person name="Wu Y."/>
            <person name="Zhang Z."/>
            <person name="Ro D.K."/>
            <person name="Shang Y."/>
            <person name="Huang S."/>
            <person name="Yan J."/>
        </authorList>
    </citation>
    <scope>NUCLEOTIDE SEQUENCE [LARGE SCALE GENOMIC DNA]</scope>
    <source>
        <strain evidence="1">Ta-2019</strain>
    </source>
</reference>
<gene>
    <name evidence="1" type="ORF">KI387_013927</name>
</gene>
<proteinExistence type="predicted"/>
<feature type="non-terminal residue" evidence="1">
    <location>
        <position position="1"/>
    </location>
</feature>
<evidence type="ECO:0000313" key="2">
    <source>
        <dbReference type="Proteomes" id="UP000824469"/>
    </source>
</evidence>
<keyword evidence="2" id="KW-1185">Reference proteome</keyword>
<dbReference type="Proteomes" id="UP000824469">
    <property type="component" value="Unassembled WGS sequence"/>
</dbReference>
<accession>A0AA38CT27</accession>
<evidence type="ECO:0000313" key="1">
    <source>
        <dbReference type="EMBL" id="KAH9302344.1"/>
    </source>
</evidence>
<name>A0AA38CT27_TAXCH</name>
<dbReference type="EMBL" id="JAHRHJ020000009">
    <property type="protein sequence ID" value="KAH9302344.1"/>
    <property type="molecule type" value="Genomic_DNA"/>
</dbReference>
<organism evidence="1 2">
    <name type="scientific">Taxus chinensis</name>
    <name type="common">Chinese yew</name>
    <name type="synonym">Taxus wallichiana var. chinensis</name>
    <dbReference type="NCBI Taxonomy" id="29808"/>
    <lineage>
        <taxon>Eukaryota</taxon>
        <taxon>Viridiplantae</taxon>
        <taxon>Streptophyta</taxon>
        <taxon>Embryophyta</taxon>
        <taxon>Tracheophyta</taxon>
        <taxon>Spermatophyta</taxon>
        <taxon>Pinopsida</taxon>
        <taxon>Pinidae</taxon>
        <taxon>Conifers II</taxon>
        <taxon>Cupressales</taxon>
        <taxon>Taxaceae</taxon>
        <taxon>Taxus</taxon>
    </lineage>
</organism>
<dbReference type="AlphaFoldDB" id="A0AA38CT27"/>
<sequence length="73" mass="7023">VTDTGGGSVATGICETIGVDEVVFWVVGEGIVDVVGAMDVADVEVIAGIGPSCEMIGGKVDAGSVEPDGADAG</sequence>